<evidence type="ECO:0000313" key="3">
    <source>
        <dbReference type="Proteomes" id="UP000309389"/>
    </source>
</evidence>
<dbReference type="EMBL" id="SSHH01000004">
    <property type="protein sequence ID" value="TIX49124.1"/>
    <property type="molecule type" value="Genomic_DNA"/>
</dbReference>
<dbReference type="AlphaFoldDB" id="A0A4T3EZV9"/>
<keyword evidence="1" id="KW-0472">Membrane</keyword>
<comment type="caution">
    <text evidence="2">The sequence shown here is derived from an EMBL/GenBank/DDBJ whole genome shotgun (WGS) entry which is preliminary data.</text>
</comment>
<dbReference type="RefSeq" id="WP_136694698.1">
    <property type="nucleotide sequence ID" value="NZ_SSHH01000004.1"/>
</dbReference>
<keyword evidence="1" id="KW-1133">Transmembrane helix</keyword>
<organism evidence="2 3">
    <name type="scientific">Alteraurantiacibacter aquimixticola</name>
    <dbReference type="NCBI Taxonomy" id="2489173"/>
    <lineage>
        <taxon>Bacteria</taxon>
        <taxon>Pseudomonadati</taxon>
        <taxon>Pseudomonadota</taxon>
        <taxon>Alphaproteobacteria</taxon>
        <taxon>Sphingomonadales</taxon>
        <taxon>Erythrobacteraceae</taxon>
        <taxon>Alteraurantiacibacter</taxon>
    </lineage>
</organism>
<reference evidence="2 3" key="1">
    <citation type="submission" date="2019-04" db="EMBL/GenBank/DDBJ databases">
        <title>Altererythrobacter aquimixticola sp. nov., isolated from sediment of junction between the ocean and a freshwater spring.</title>
        <authorList>
            <person name="Yoon J.-H."/>
        </authorList>
    </citation>
    <scope>NUCLEOTIDE SEQUENCE [LARGE SCALE GENOMIC DNA]</scope>
    <source>
        <strain evidence="2 3">SSKS-13</strain>
    </source>
</reference>
<dbReference type="Proteomes" id="UP000309389">
    <property type="component" value="Unassembled WGS sequence"/>
</dbReference>
<evidence type="ECO:0008006" key="4">
    <source>
        <dbReference type="Google" id="ProtNLM"/>
    </source>
</evidence>
<sequence>MAIAIVFLLGIANFACHRAVLASGHPLVRQFLGRGGVMRPEVTLALEFVILLVALLVVANGHTGWGWAYALYSIGNGVSAWVILTNRI</sequence>
<keyword evidence="1" id="KW-0812">Transmembrane</keyword>
<protein>
    <recommendedName>
        <fullName evidence="4">DUF3784 domain-containing protein</fullName>
    </recommendedName>
</protein>
<proteinExistence type="predicted"/>
<keyword evidence="3" id="KW-1185">Reference proteome</keyword>
<evidence type="ECO:0000313" key="2">
    <source>
        <dbReference type="EMBL" id="TIX49124.1"/>
    </source>
</evidence>
<feature type="transmembrane region" description="Helical" evidence="1">
    <location>
        <begin position="66"/>
        <end position="84"/>
    </location>
</feature>
<name>A0A4T3EZV9_9SPHN</name>
<feature type="transmembrane region" description="Helical" evidence="1">
    <location>
        <begin position="42"/>
        <end position="59"/>
    </location>
</feature>
<dbReference type="OrthoDB" id="7391761at2"/>
<gene>
    <name evidence="2" type="ORF">E5222_15490</name>
</gene>
<evidence type="ECO:0000256" key="1">
    <source>
        <dbReference type="SAM" id="Phobius"/>
    </source>
</evidence>
<accession>A0A4T3EZV9</accession>